<feature type="compositionally biased region" description="Polar residues" evidence="1">
    <location>
        <begin position="70"/>
        <end position="93"/>
    </location>
</feature>
<keyword evidence="3" id="KW-1185">Reference proteome</keyword>
<comment type="caution">
    <text evidence="2">The sequence shown here is derived from an EMBL/GenBank/DDBJ whole genome shotgun (WGS) entry which is preliminary data.</text>
</comment>
<name>A0AAN8F8M9_TRICO</name>
<reference evidence="2 3" key="1">
    <citation type="submission" date="2019-10" db="EMBL/GenBank/DDBJ databases">
        <title>Assembly and Annotation for the nematode Trichostrongylus colubriformis.</title>
        <authorList>
            <person name="Martin J."/>
        </authorList>
    </citation>
    <scope>NUCLEOTIDE SEQUENCE [LARGE SCALE GENOMIC DNA]</scope>
    <source>
        <strain evidence="2">G859</strain>
        <tissue evidence="2">Whole worm</tissue>
    </source>
</reference>
<gene>
    <name evidence="2" type="ORF">GCK32_018272</name>
</gene>
<protein>
    <submittedName>
        <fullName evidence="2">Uncharacterized protein</fullName>
    </submittedName>
</protein>
<dbReference type="Proteomes" id="UP001331761">
    <property type="component" value="Unassembled WGS sequence"/>
</dbReference>
<feature type="compositionally biased region" description="Polar residues" evidence="1">
    <location>
        <begin position="21"/>
        <end position="45"/>
    </location>
</feature>
<feature type="region of interest" description="Disordered" evidence="1">
    <location>
        <begin position="14"/>
        <end position="93"/>
    </location>
</feature>
<proteinExistence type="predicted"/>
<dbReference type="AlphaFoldDB" id="A0AAN8F8M9"/>
<accession>A0AAN8F8M9</accession>
<evidence type="ECO:0000313" key="2">
    <source>
        <dbReference type="EMBL" id="KAK5972455.1"/>
    </source>
</evidence>
<dbReference type="EMBL" id="WIXE01016649">
    <property type="protein sequence ID" value="KAK5972455.1"/>
    <property type="molecule type" value="Genomic_DNA"/>
</dbReference>
<evidence type="ECO:0000313" key="3">
    <source>
        <dbReference type="Proteomes" id="UP001331761"/>
    </source>
</evidence>
<organism evidence="2 3">
    <name type="scientific">Trichostrongylus colubriformis</name>
    <name type="common">Black scour worm</name>
    <dbReference type="NCBI Taxonomy" id="6319"/>
    <lineage>
        <taxon>Eukaryota</taxon>
        <taxon>Metazoa</taxon>
        <taxon>Ecdysozoa</taxon>
        <taxon>Nematoda</taxon>
        <taxon>Chromadorea</taxon>
        <taxon>Rhabditida</taxon>
        <taxon>Rhabditina</taxon>
        <taxon>Rhabditomorpha</taxon>
        <taxon>Strongyloidea</taxon>
        <taxon>Trichostrongylidae</taxon>
        <taxon>Trichostrongylus</taxon>
    </lineage>
</organism>
<sequence length="93" mass="9993">MSSKFATLFNVGGTVFDNEDTLNPGSSKGTIAATRPSTEASNSTVSDHEDTLNQTSSKETIVATRRSTDAHNSTASDHETMLNQTRNETASRR</sequence>
<evidence type="ECO:0000256" key="1">
    <source>
        <dbReference type="SAM" id="MobiDB-lite"/>
    </source>
</evidence>